<dbReference type="PANTHER" id="PTHR39431:SF1">
    <property type="entry name" value="FRPA_C-RELATED PROTEIN"/>
    <property type="match status" value="1"/>
</dbReference>
<dbReference type="SUPFAM" id="SSF47473">
    <property type="entry name" value="EF-hand"/>
    <property type="match status" value="1"/>
</dbReference>
<comment type="caution">
    <text evidence="3">The sequence shown here is derived from an EMBL/GenBank/DDBJ whole genome shotgun (WGS) entry which is preliminary data.</text>
</comment>
<feature type="compositionally biased region" description="Low complexity" evidence="1">
    <location>
        <begin position="946"/>
        <end position="960"/>
    </location>
</feature>
<name>A0ABU1VIK9_9BURK</name>
<dbReference type="EMBL" id="JAVDWE010000019">
    <property type="protein sequence ID" value="MDR7097155.1"/>
    <property type="molecule type" value="Genomic_DNA"/>
</dbReference>
<dbReference type="Proteomes" id="UP001265550">
    <property type="component" value="Unassembled WGS sequence"/>
</dbReference>
<dbReference type="RefSeq" id="WP_310309625.1">
    <property type="nucleotide sequence ID" value="NZ_JAVDWE010000019.1"/>
</dbReference>
<feature type="domain" description="EF-hand" evidence="2">
    <location>
        <begin position="638"/>
        <end position="673"/>
    </location>
</feature>
<dbReference type="InterPro" id="IPR011992">
    <property type="entry name" value="EF-hand-dom_pair"/>
</dbReference>
<dbReference type="Gene3D" id="2.60.40.3440">
    <property type="match status" value="5"/>
</dbReference>
<dbReference type="PANTHER" id="PTHR39431">
    <property type="entry name" value="FRPA/C-RELATED PROTEIN"/>
    <property type="match status" value="1"/>
</dbReference>
<evidence type="ECO:0000313" key="4">
    <source>
        <dbReference type="Proteomes" id="UP001265550"/>
    </source>
</evidence>
<feature type="region of interest" description="Disordered" evidence="1">
    <location>
        <begin position="946"/>
        <end position="967"/>
    </location>
</feature>
<evidence type="ECO:0000259" key="2">
    <source>
        <dbReference type="PROSITE" id="PS50222"/>
    </source>
</evidence>
<proteinExistence type="predicted"/>
<protein>
    <recommendedName>
        <fullName evidence="2">EF-hand domain-containing protein</fullName>
    </recommendedName>
</protein>
<dbReference type="InterPro" id="IPR002048">
    <property type="entry name" value="EF_hand_dom"/>
</dbReference>
<accession>A0ABU1VIK9</accession>
<dbReference type="PROSITE" id="PS00018">
    <property type="entry name" value="EF_HAND_1"/>
    <property type="match status" value="1"/>
</dbReference>
<dbReference type="InterPro" id="IPR041690">
    <property type="entry name" value="Cadherin_5"/>
</dbReference>
<evidence type="ECO:0000313" key="3">
    <source>
        <dbReference type="EMBL" id="MDR7097155.1"/>
    </source>
</evidence>
<dbReference type="Pfam" id="PF17892">
    <property type="entry name" value="Cadherin_5"/>
    <property type="match status" value="5"/>
</dbReference>
<feature type="compositionally biased region" description="Low complexity" evidence="1">
    <location>
        <begin position="1040"/>
        <end position="1053"/>
    </location>
</feature>
<feature type="compositionally biased region" description="Polar residues" evidence="1">
    <location>
        <begin position="1020"/>
        <end position="1029"/>
    </location>
</feature>
<sequence length="1976" mass="203700">MALIDPVKSGIEGNLAIPPNVKGDVLAVVANREDRDYFESADFSADARVVKVNVDTNHVGSGGGYDKNGTAAAVLEGVTGYLQNQGAQVADVPPENRFDPSQPPATYSEAYQVARNGDILTNEDGTPKTRWPVAGTPDERETVAIPPPEDTHDPRDPYSVDAVNGSDLQSDQYRGIDLQKVSHSDLVSMLSPEARPNLGGAYGYGQLNGFDILPLNETSSFLLNSEGDIVGEMNLQADGTLQLKNLSGGAVYVVGDRVLTQAEYDAAQRAQTEQQAQQAATAIGLMNSIIGLQHWDAMSDLQRTAALVSIYNTVDVLSGGDALPGNLGAAAGMLGLLNALDQGNVGAAMVSGIALVNSLTNGAASAAIGSALGINATNVIPGLNLILALDSGDPVSVIAAACAFIPVYGQIIAAVITICNAIFGGEDIPMSEGAAHAQWDADGKLQIVTDQDEHGGGPTAQAWMSALAHGLQDELARHTDEHGAPLYGLIPNLLPTIGFKHDPDGFNYGSAQGHMFLSWVDDNGVTQTRYYDGAGNRNDGTGQTLAGDFMAHAMDAIAPAWAVQTTLAHWQAGSGIHLPTQKASLPQESGDGVSQDGPSQNGITQTLQVLTLGVPGFEPPPPVHSLIDVDADGYLEATQWVQANQAMLAIDVNGDGYIGAGELLNLQGNQGDGAAFNNVHWLDANQDGRLDASDPAFAALRLWMDVNGDGISQNRSGNEAQSLTQAGITAIDFAANPPSVTYADGSTRPLTAQMLTADTRGVAYRLTEGGLLETSEQADGSGVTVLAAVNTRAFDGMDGHVHGGQVDAGSAAAEGAGRAPVLIDVGDDRVTQVEGAAVASTVPVQTSTEVGVGDARLTDAGAGSVRSGQGKPVFVPVGALAGASTSASTGTTTQAGQASQALLQGAPSPLGTGGLDLSALTAIALGAGAVQWPQVVSAEEPDAAASIASPTSAPATSQPTVVTPAATGAPLSLPTSLLPTGAATPIDTPASAALSAPAASTAAGQPTPAGPVFTHVHSAGSATTASPHPSSGAIAAPEALPGSGLPSSESPLLVAPSVSGEHAQGDEDTVLRFSEASLLANDSTLNASTTLRISAVFAPVHGSVALLTDAQGEVHIAFLPEPDYHGPAAFSYTVTDPYGLNRSATVTLDIAPVNDAPVARTDHASGDEDHTLLFTPASLLANDSDVDNPHADLRIVSVDNATHGTVSLTPEGAIRFVPEADYFGAAQFTYTVSDGAGGFTVGTASLTIAPVNDAPRLVGEALAVDEDTQLRIATAALLANDTDVDNPHADLRITAVGDATHGSVQLVDGEIVFTPALDFFGPASFSYTVDDGAGGLSQASVALTFHPVNDAPVASGELIWGKRDIAYTLTPAALLANDTDVDTPHADLRIVEVANAQHGSATLHPDGRVSFVPEAGYAGRGSFDYWVQDPQGARSMATAQIDFSRINQTPTATDDSFTGYEDVPFVIASAQLLVNDADTDTDTTQTAPSNTGLRVSAVADATHGTVSLDAQGNVTFVPHADFHGTASFRYQVSDPEGASTWAQAVLTVQSVNDAPVIEDIWYGRPIYGYEFNGNSEFPAYLPIYTESRAAFIHSLDDLRNASGGIATASYYLNGHMRPMAFDLNDLNLYDSEQGLIGSMDDPLRQNGTVVAFDPDGDSTQLSFSMGTGPVHGHAWANRYLPADALDIVDPAQVPAASVTENGAWQHLSHRGDTYDGNDPFTITVTDGQGASSTATINATHKGSSPAGGGCPVAIDLANDGIDLIRPEDSNVFMDINDDGWRDRIGWAAPADAILVLDANRDGRVDIDREVSFVDHLPGARTDLEGLAAHDSNHDGWITAADDRWKDFGLFQDRNANGVQDEGEFVSLDDAGLQGISLTREGTPAMNQGNIVFGTSQVQWADGSTTRAGDVMFAGDGVPIPEAAQMALLFAQYAALPPSGASEAATVFVPAAHDDPADAWVAAAAASAMAGAGMGNA</sequence>
<dbReference type="PROSITE" id="PS50222">
    <property type="entry name" value="EF_HAND_2"/>
    <property type="match status" value="1"/>
</dbReference>
<feature type="region of interest" description="Disordered" evidence="1">
    <location>
        <begin position="580"/>
        <end position="601"/>
    </location>
</feature>
<organism evidence="3 4">
    <name type="scientific">Hydrogenophaga laconesensis</name>
    <dbReference type="NCBI Taxonomy" id="1805971"/>
    <lineage>
        <taxon>Bacteria</taxon>
        <taxon>Pseudomonadati</taxon>
        <taxon>Pseudomonadota</taxon>
        <taxon>Betaproteobacteria</taxon>
        <taxon>Burkholderiales</taxon>
        <taxon>Comamonadaceae</taxon>
        <taxon>Hydrogenophaga</taxon>
    </lineage>
</organism>
<gene>
    <name evidence="3" type="ORF">J2X09_004928</name>
</gene>
<reference evidence="3 4" key="1">
    <citation type="submission" date="2023-07" db="EMBL/GenBank/DDBJ databases">
        <title>Sorghum-associated microbial communities from plants grown in Nebraska, USA.</title>
        <authorList>
            <person name="Schachtman D."/>
        </authorList>
    </citation>
    <scope>NUCLEOTIDE SEQUENCE [LARGE SCALE GENOMIC DNA]</scope>
    <source>
        <strain evidence="3 4">BE240</strain>
    </source>
</reference>
<feature type="compositionally biased region" description="Low complexity" evidence="1">
    <location>
        <begin position="997"/>
        <end position="1011"/>
    </location>
</feature>
<feature type="region of interest" description="Disordered" evidence="1">
    <location>
        <begin position="118"/>
        <end position="156"/>
    </location>
</feature>
<keyword evidence="4" id="KW-1185">Reference proteome</keyword>
<evidence type="ECO:0000256" key="1">
    <source>
        <dbReference type="SAM" id="MobiDB-lite"/>
    </source>
</evidence>
<dbReference type="NCBIfam" id="NF012211">
    <property type="entry name" value="tand_rpt_95"/>
    <property type="match status" value="5"/>
</dbReference>
<feature type="region of interest" description="Disordered" evidence="1">
    <location>
        <begin position="997"/>
        <end position="1053"/>
    </location>
</feature>
<dbReference type="InterPro" id="IPR018247">
    <property type="entry name" value="EF_Hand_1_Ca_BS"/>
</dbReference>